<dbReference type="InterPro" id="IPR009057">
    <property type="entry name" value="Homeodomain-like_sf"/>
</dbReference>
<sequence>MKRKTYPLEFKKKVIDEWYTKGKSLKVLSDEYGIAKATINYWIKSIPYDKDNNFTLNNHKILLKRLKEVEKENFKLKTIISMLTMQ</sequence>
<dbReference type="InterPro" id="IPR002514">
    <property type="entry name" value="Transposase_8"/>
</dbReference>
<dbReference type="OrthoDB" id="9781005at2"/>
<dbReference type="SUPFAM" id="SSF46689">
    <property type="entry name" value="Homeodomain-like"/>
    <property type="match status" value="1"/>
</dbReference>
<comment type="caution">
    <text evidence="1">The sequence shown here is derived from an EMBL/GenBank/DDBJ whole genome shotgun (WGS) entry which is preliminary data.</text>
</comment>
<evidence type="ECO:0000313" key="1">
    <source>
        <dbReference type="EMBL" id="KIE48492.1"/>
    </source>
</evidence>
<dbReference type="GO" id="GO:0003677">
    <property type="term" value="F:DNA binding"/>
    <property type="evidence" value="ECO:0007669"/>
    <property type="project" value="InterPro"/>
</dbReference>
<accession>A0A0C1R4Y2</accession>
<dbReference type="Proteomes" id="UP000031366">
    <property type="component" value="Unassembled WGS sequence"/>
</dbReference>
<dbReference type="GO" id="GO:0006313">
    <property type="term" value="P:DNA transposition"/>
    <property type="evidence" value="ECO:0007669"/>
    <property type="project" value="InterPro"/>
</dbReference>
<proteinExistence type="predicted"/>
<dbReference type="RefSeq" id="WP_039629654.1">
    <property type="nucleotide sequence ID" value="NZ_AYSO01000007.1"/>
</dbReference>
<reference evidence="1 2" key="1">
    <citation type="journal article" date="2015" name="Infect. Genet. Evol.">
        <title>Genomic sequences of six botulinum neurotoxin-producing strains representing three clostridial species illustrate the mobility and diversity of botulinum neurotoxin genes.</title>
        <authorList>
            <person name="Smith T.J."/>
            <person name="Hill K.K."/>
            <person name="Xie G."/>
            <person name="Foley B.T."/>
            <person name="Williamson C.H."/>
            <person name="Foster J.T."/>
            <person name="Johnson S.L."/>
            <person name="Chertkov O."/>
            <person name="Teshima H."/>
            <person name="Gibbons H.S."/>
            <person name="Johnsky L.A."/>
            <person name="Karavis M.A."/>
            <person name="Smith L.A."/>
        </authorList>
    </citation>
    <scope>NUCLEOTIDE SEQUENCE [LARGE SCALE GENOMIC DNA]</scope>
    <source>
        <strain evidence="1 2">CDC 2741</strain>
    </source>
</reference>
<organism evidence="1 2">
    <name type="scientific">Clostridium argentinense CDC 2741</name>
    <dbReference type="NCBI Taxonomy" id="1418104"/>
    <lineage>
        <taxon>Bacteria</taxon>
        <taxon>Bacillati</taxon>
        <taxon>Bacillota</taxon>
        <taxon>Clostridia</taxon>
        <taxon>Eubacteriales</taxon>
        <taxon>Clostridiaceae</taxon>
        <taxon>Clostridium</taxon>
    </lineage>
</organism>
<dbReference type="EMBL" id="AYSO01000007">
    <property type="protein sequence ID" value="KIE48492.1"/>
    <property type="molecule type" value="Genomic_DNA"/>
</dbReference>
<dbReference type="GO" id="GO:0004803">
    <property type="term" value="F:transposase activity"/>
    <property type="evidence" value="ECO:0007669"/>
    <property type="project" value="InterPro"/>
</dbReference>
<keyword evidence="2" id="KW-1185">Reference proteome</keyword>
<dbReference type="Gene3D" id="1.10.10.60">
    <property type="entry name" value="Homeodomain-like"/>
    <property type="match status" value="1"/>
</dbReference>
<protein>
    <submittedName>
        <fullName evidence="1">Transposase family protein</fullName>
    </submittedName>
</protein>
<dbReference type="STRING" id="29341.RSJ17_10260"/>
<dbReference type="Pfam" id="PF01527">
    <property type="entry name" value="HTH_Tnp_1"/>
    <property type="match status" value="1"/>
</dbReference>
<dbReference type="AlphaFoldDB" id="A0A0C1R4Y2"/>
<evidence type="ECO:0000313" key="2">
    <source>
        <dbReference type="Proteomes" id="UP000031366"/>
    </source>
</evidence>
<name>A0A0C1R4Y2_9CLOT</name>
<gene>
    <name evidence="1" type="ORF">U732_4230</name>
</gene>